<evidence type="ECO:0000256" key="1">
    <source>
        <dbReference type="SAM" id="MobiDB-lite"/>
    </source>
</evidence>
<evidence type="ECO:0000313" key="3">
    <source>
        <dbReference type="Proteomes" id="UP000702425"/>
    </source>
</evidence>
<accession>A0ABX2CYD2</accession>
<sequence>MAKSTGGKSTSTGKSPSGGSSGGNTKGTTEQQREAAGKGAIREEFLRKKDELLKIKSLDIFLVKDAMGINPKKSDMKPELKEVVKRLKDKKSKGV</sequence>
<dbReference type="EMBL" id="SRRZ01000049">
    <property type="protein sequence ID" value="NQE35198.1"/>
    <property type="molecule type" value="Genomic_DNA"/>
</dbReference>
<feature type="compositionally biased region" description="Basic and acidic residues" evidence="1">
    <location>
        <begin position="31"/>
        <end position="42"/>
    </location>
</feature>
<gene>
    <name evidence="2" type="ORF">E5S67_02928</name>
</gene>
<keyword evidence="3" id="KW-1185">Reference proteome</keyword>
<dbReference type="Proteomes" id="UP000702425">
    <property type="component" value="Unassembled WGS sequence"/>
</dbReference>
<feature type="compositionally biased region" description="Low complexity" evidence="1">
    <location>
        <begin position="1"/>
        <end position="18"/>
    </location>
</feature>
<proteinExistence type="predicted"/>
<comment type="caution">
    <text evidence="2">The sequence shown here is derived from an EMBL/GenBank/DDBJ whole genome shotgun (WGS) entry which is preliminary data.</text>
</comment>
<evidence type="ECO:0000313" key="2">
    <source>
        <dbReference type="EMBL" id="NQE35198.1"/>
    </source>
</evidence>
<protein>
    <submittedName>
        <fullName evidence="2">Uncharacterized protein</fullName>
    </submittedName>
</protein>
<feature type="region of interest" description="Disordered" evidence="1">
    <location>
        <begin position="1"/>
        <end position="42"/>
    </location>
</feature>
<organism evidence="2 3">
    <name type="scientific">Microcoleus asticus IPMA8</name>
    <dbReference type="NCBI Taxonomy" id="2563858"/>
    <lineage>
        <taxon>Bacteria</taxon>
        <taxon>Bacillati</taxon>
        <taxon>Cyanobacteriota</taxon>
        <taxon>Cyanophyceae</taxon>
        <taxon>Oscillatoriophycideae</taxon>
        <taxon>Oscillatoriales</taxon>
        <taxon>Microcoleaceae</taxon>
        <taxon>Microcoleus</taxon>
        <taxon>Microcoleus asticus</taxon>
    </lineage>
</organism>
<reference evidence="2 3" key="1">
    <citation type="journal article" date="2020" name="Sci. Rep.">
        <title>A novel cyanobacterial geosmin producer, revising GeoA distribution and dispersion patterns in Bacteria.</title>
        <authorList>
            <person name="Churro C."/>
            <person name="Semedo-Aguiar A.P."/>
            <person name="Silva A.D."/>
            <person name="Pereira-Leal J.B."/>
            <person name="Leite R.B."/>
        </authorList>
    </citation>
    <scope>NUCLEOTIDE SEQUENCE [LARGE SCALE GENOMIC DNA]</scope>
    <source>
        <strain evidence="2 3">IPMA8</strain>
    </source>
</reference>
<name>A0ABX2CYD2_9CYAN</name>
<dbReference type="RefSeq" id="WP_172188402.1">
    <property type="nucleotide sequence ID" value="NZ_CAWPPK010000262.1"/>
</dbReference>